<dbReference type="EMBL" id="EU968254">
    <property type="protein sequence ID" value="ACG40372.1"/>
    <property type="molecule type" value="mRNA"/>
</dbReference>
<reference evidence="1" key="1">
    <citation type="journal article" date="2009" name="Plant Mol. Biol.">
        <title>Insights into corn genes derived from large-scale cDNA sequencing.</title>
        <authorList>
            <person name="Alexandrov N.N."/>
            <person name="Brover V.V."/>
            <person name="Freidin S."/>
            <person name="Troukhan M.E."/>
            <person name="Tatarinova T.V."/>
            <person name="Zhang H."/>
            <person name="Swaller T.J."/>
            <person name="Lu Y.P."/>
            <person name="Bouck J."/>
            <person name="Flavell R.B."/>
            <person name="Feldmann K.A."/>
        </authorList>
    </citation>
    <scope>NUCLEOTIDE SEQUENCE</scope>
</reference>
<accession>B6TTD9</accession>
<organism evidence="1">
    <name type="scientific">Zea mays</name>
    <name type="common">Maize</name>
    <dbReference type="NCBI Taxonomy" id="4577"/>
    <lineage>
        <taxon>Eukaryota</taxon>
        <taxon>Viridiplantae</taxon>
        <taxon>Streptophyta</taxon>
        <taxon>Embryophyta</taxon>
        <taxon>Tracheophyta</taxon>
        <taxon>Spermatophyta</taxon>
        <taxon>Magnoliopsida</taxon>
        <taxon>Liliopsida</taxon>
        <taxon>Poales</taxon>
        <taxon>Poaceae</taxon>
        <taxon>PACMAD clade</taxon>
        <taxon>Panicoideae</taxon>
        <taxon>Andropogonodae</taxon>
        <taxon>Andropogoneae</taxon>
        <taxon>Tripsacinae</taxon>
        <taxon>Zea</taxon>
    </lineage>
</organism>
<name>B6TTD9_MAIZE</name>
<protein>
    <submittedName>
        <fullName evidence="1">Uncharacterized protein</fullName>
    </submittedName>
</protein>
<proteinExistence type="evidence at transcript level"/>
<evidence type="ECO:0000313" key="1">
    <source>
        <dbReference type="EMBL" id="ACG40372.1"/>
    </source>
</evidence>
<sequence length="50" mass="5410">MLWKHRNGVVFNGSSPSLVVAVRLAREEALLWSLAGAKGVSFLQAQCRVG</sequence>
<dbReference type="AlphaFoldDB" id="B6TTD9"/>